<gene>
    <name evidence="3" type="ordered locus">BL02756</name>
</gene>
<dbReference type="Pfam" id="PF02585">
    <property type="entry name" value="PIG-L"/>
    <property type="match status" value="1"/>
</dbReference>
<dbReference type="GO" id="GO:0019213">
    <property type="term" value="F:deacetylase activity"/>
    <property type="evidence" value="ECO:0007669"/>
    <property type="project" value="InterPro"/>
</dbReference>
<reference evidence="3 4" key="1">
    <citation type="journal article" date="2004" name="Genome Biol.">
        <title>Complete genome sequence of the industrial bacterium Bacillus licheniformis and comparisons with closely related Bacillus species.</title>
        <authorList>
            <person name="Rey M.W."/>
            <person name="Ramaiya P."/>
            <person name="Nelson B.A."/>
            <person name="Brody-Karpin S.D."/>
            <person name="Zaretsky E.J."/>
            <person name="Tang M."/>
            <person name="Lopez de Leon A."/>
            <person name="Xiang H."/>
            <person name="Gusti V."/>
            <person name="Clausen I.G."/>
            <person name="Olsen P.B."/>
            <person name="Rasmussen M.D."/>
            <person name="Andersen J.T."/>
            <person name="Jorgensen P.L."/>
            <person name="Larsen T.S."/>
            <person name="Sorokin A."/>
            <person name="Bolotin A."/>
            <person name="Lapidus A."/>
            <person name="Galleron N."/>
            <person name="Ehrlich S.D."/>
            <person name="Berka R.M."/>
        </authorList>
    </citation>
    <scope>NUCLEOTIDE SEQUENCE [LARGE SCALE GENOMIC DNA]</scope>
    <source>
        <strain evidence="4">ATCC 14580 / DSM 13 / JCM 2505 / CCUG 7422 / NBRC 12200 / NCIMB 9375 / NCTC 10341 / NRRL NRS-1264 / Gibson 46</strain>
    </source>
</reference>
<evidence type="ECO:0000256" key="1">
    <source>
        <dbReference type="ARBA" id="ARBA00001947"/>
    </source>
</evidence>
<dbReference type="GO" id="GO:0016811">
    <property type="term" value="F:hydrolase activity, acting on carbon-nitrogen (but not peptide) bonds, in linear amides"/>
    <property type="evidence" value="ECO:0007669"/>
    <property type="project" value="TreeGrafter"/>
</dbReference>
<dbReference type="InterPro" id="IPR023842">
    <property type="entry name" value="Bacillithiol_biosynth_BshB1"/>
</dbReference>
<sequence length="245" mass="26772">MSSETLSTAGIAMLDILAFGAHSDDVEIGMGGTIAKYTKKGFQIGICDLTQAELSSNGTVETRKSEAALAAEILGASPRISLTLPDRGLFPSQAAIRDVVAVIRKHKPKLVFVPYPKDRHPDHGHAAEIVEEAVFSAGIHKYEDAEKQPAHKVQNVYYYMINGFHKPEFVIDISETINQKKDGLAAYQSQFTRSRQSVETPLTNGYIETVEAREKLLGKEVGVAYAEGFFSKRTLLLNNDLFGGG</sequence>
<dbReference type="NCBIfam" id="TIGR04001">
    <property type="entry name" value="thiol_BshB1"/>
    <property type="match status" value="1"/>
</dbReference>
<dbReference type="EMBL" id="CP000002">
    <property type="protein sequence ID" value="AAU23908.1"/>
    <property type="molecule type" value="Genomic_DNA"/>
</dbReference>
<dbReference type="Proteomes" id="UP000000606">
    <property type="component" value="Chromosome"/>
</dbReference>
<accession>Q62TK1</accession>
<dbReference type="eggNOG" id="COG2120">
    <property type="taxonomic scope" value="Bacteria"/>
</dbReference>
<organism evidence="3 4">
    <name type="scientific">Bacillus licheniformis (strain ATCC 14580 / DSM 13 / JCM 2505 / CCUG 7422 / NBRC 12200 / NCIMB 9375 / NCTC 10341 / NRRL NRS-1264 / Gibson 46)</name>
    <dbReference type="NCBI Taxonomy" id="279010"/>
    <lineage>
        <taxon>Bacteria</taxon>
        <taxon>Bacillati</taxon>
        <taxon>Bacillota</taxon>
        <taxon>Bacilli</taxon>
        <taxon>Bacillales</taxon>
        <taxon>Bacillaceae</taxon>
        <taxon>Bacillus</taxon>
    </lineage>
</organism>
<dbReference type="GO" id="GO:0071793">
    <property type="term" value="P:bacillithiol biosynthetic process"/>
    <property type="evidence" value="ECO:0007669"/>
    <property type="project" value="InterPro"/>
</dbReference>
<evidence type="ECO:0000313" key="3">
    <source>
        <dbReference type="EMBL" id="AAU23908.1"/>
    </source>
</evidence>
<dbReference type="Gene3D" id="3.40.50.10320">
    <property type="entry name" value="LmbE-like"/>
    <property type="match status" value="1"/>
</dbReference>
<dbReference type="InterPro" id="IPR003737">
    <property type="entry name" value="GlcNAc_PI_deacetylase-related"/>
</dbReference>
<dbReference type="Bgee" id="BL02756">
    <property type="expression patterns" value="Expressed in ovary and 11 other cell types or tissues"/>
</dbReference>
<proteinExistence type="predicted"/>
<protein>
    <submittedName>
        <fullName evidence="3">Carbohydrate esterase Family 14</fullName>
    </submittedName>
</protein>
<keyword evidence="4" id="KW-1185">Reference proteome</keyword>
<dbReference type="SUPFAM" id="SSF102588">
    <property type="entry name" value="LmbE-like"/>
    <property type="match status" value="1"/>
</dbReference>
<dbReference type="PANTHER" id="PTHR12993">
    <property type="entry name" value="N-ACETYLGLUCOSAMINYL-PHOSPHATIDYLINOSITOL DE-N-ACETYLASE-RELATED"/>
    <property type="match status" value="1"/>
</dbReference>
<comment type="catalytic activity">
    <reaction evidence="2">
        <text>(S)-malyl N-acetyl-alpha-D-glucosaminide + H2O = (S)-malyl alpha-D-glucosaminide + acetate</text>
        <dbReference type="Rhea" id="RHEA:33411"/>
        <dbReference type="ChEBI" id="CHEBI:15377"/>
        <dbReference type="ChEBI" id="CHEBI:30089"/>
        <dbReference type="ChEBI" id="CHEBI:64870"/>
        <dbReference type="ChEBI" id="CHEBI:64871"/>
    </reaction>
</comment>
<dbReference type="InterPro" id="IPR024078">
    <property type="entry name" value="LmbE-like_dom_sf"/>
</dbReference>
<evidence type="ECO:0000313" key="4">
    <source>
        <dbReference type="Proteomes" id="UP000000606"/>
    </source>
</evidence>
<dbReference type="HOGENOM" id="CLU_049311_3_1_9"/>
<evidence type="ECO:0000256" key="2">
    <source>
        <dbReference type="ARBA" id="ARBA00024609"/>
    </source>
</evidence>
<comment type="cofactor">
    <cofactor evidence="1">
        <name>Zn(2+)</name>
        <dbReference type="ChEBI" id="CHEBI:29105"/>
    </cofactor>
</comment>
<dbReference type="KEGG" id="bli:BL02756"/>
<name>Q62TK1_BACLD</name>
<dbReference type="STRING" id="279010.BL02756"/>
<dbReference type="AlphaFoldDB" id="Q62TK1"/>
<dbReference type="PANTHER" id="PTHR12993:SF30">
    <property type="entry name" value="N-ACETYL-ALPHA-D-GLUCOSAMINYL L-MALATE DEACETYLASE 1"/>
    <property type="match status" value="1"/>
</dbReference>